<evidence type="ECO:0000313" key="5">
    <source>
        <dbReference type="Proteomes" id="UP001059912"/>
    </source>
</evidence>
<dbReference type="AlphaFoldDB" id="A0AAE9N6W9"/>
<dbReference type="Proteomes" id="UP001059912">
    <property type="component" value="Chromosome 2"/>
</dbReference>
<keyword evidence="1" id="KW-0812">Transmembrane</keyword>
<dbReference type="Pfam" id="PF07274">
    <property type="entry name" value="DUF1440"/>
    <property type="match status" value="1"/>
</dbReference>
<dbReference type="RefSeq" id="WP_029388729.1">
    <property type="nucleotide sequence ID" value="NZ_CP050465.1"/>
</dbReference>
<reference evidence="2" key="1">
    <citation type="submission" date="2020-03" db="EMBL/GenBank/DDBJ databases">
        <title>Five strains of Vibrio campbellii isolated from Mariana Trench.</title>
        <authorList>
            <person name="Liang J."/>
            <person name="Zhang X.-H."/>
        </authorList>
    </citation>
    <scope>NUCLEOTIDE SEQUENCE</scope>
    <source>
        <strain evidence="3">LJC013</strain>
        <strain evidence="2">LJC014</strain>
    </source>
</reference>
<keyword evidence="1" id="KW-1133">Transmembrane helix</keyword>
<evidence type="ECO:0000313" key="2">
    <source>
        <dbReference type="EMBL" id="UTZ29823.1"/>
    </source>
</evidence>
<accession>A0AAE9N6W9</accession>
<feature type="transmembrane region" description="Helical" evidence="1">
    <location>
        <begin position="77"/>
        <end position="96"/>
    </location>
</feature>
<evidence type="ECO:0000313" key="3">
    <source>
        <dbReference type="EMBL" id="UTZ34685.1"/>
    </source>
</evidence>
<dbReference type="InterPro" id="IPR009898">
    <property type="entry name" value="DUF1440"/>
</dbReference>
<feature type="transmembrane region" description="Helical" evidence="1">
    <location>
        <begin position="103"/>
        <end position="124"/>
    </location>
</feature>
<keyword evidence="5" id="KW-1185">Reference proteome</keyword>
<evidence type="ECO:0000256" key="1">
    <source>
        <dbReference type="SAM" id="Phobius"/>
    </source>
</evidence>
<proteinExistence type="predicted"/>
<dbReference type="Proteomes" id="UP001058687">
    <property type="component" value="Chromosome 2"/>
</dbReference>
<evidence type="ECO:0000313" key="4">
    <source>
        <dbReference type="Proteomes" id="UP001058687"/>
    </source>
</evidence>
<gene>
    <name evidence="2" type="ORF">HB761_23690</name>
    <name evidence="3" type="ORF">HB762_23040</name>
</gene>
<dbReference type="EMBL" id="CP050468">
    <property type="protein sequence ID" value="UTZ29823.1"/>
    <property type="molecule type" value="Genomic_DNA"/>
</dbReference>
<name>A0AAE9N6W9_9VIBR</name>
<feature type="transmembrane region" description="Helical" evidence="1">
    <location>
        <begin position="151"/>
        <end position="172"/>
    </location>
</feature>
<keyword evidence="1" id="KW-0472">Membrane</keyword>
<protein>
    <submittedName>
        <fullName evidence="2">DUF1440 domain-containing protein</fullName>
    </submittedName>
</protein>
<dbReference type="EMBL" id="CP050471">
    <property type="protein sequence ID" value="UTZ34685.1"/>
    <property type="molecule type" value="Genomic_DNA"/>
</dbReference>
<sequence length="184" mass="20525">MMIDRINTKIVLLGTLIGGAISSMVKSGSESPMPPRIPGEASPPAININEWGQWFGVDAHSLDYVYQTVTVPGAVLLYHWLFSFIFAFVYIALSAYWPKVRLWYGAAYGLAITFVMHGLIIPALGFRNPAYLNGETGWLWNLNGYELWSELIGHVCWSVSIEVSLIAVLACFSKPIFGNWYESN</sequence>
<organism evidence="2 4">
    <name type="scientific">Vibrio campbellii</name>
    <dbReference type="NCBI Taxonomy" id="680"/>
    <lineage>
        <taxon>Bacteria</taxon>
        <taxon>Pseudomonadati</taxon>
        <taxon>Pseudomonadota</taxon>
        <taxon>Gammaproteobacteria</taxon>
        <taxon>Vibrionales</taxon>
        <taxon>Vibrionaceae</taxon>
        <taxon>Vibrio</taxon>
    </lineage>
</organism>